<dbReference type="Gene3D" id="3.20.20.80">
    <property type="entry name" value="Glycosidases"/>
    <property type="match status" value="1"/>
</dbReference>
<evidence type="ECO:0000256" key="2">
    <source>
        <dbReference type="RuleBase" id="RU003690"/>
    </source>
</evidence>
<reference evidence="3" key="1">
    <citation type="submission" date="2022-03" db="EMBL/GenBank/DDBJ databases">
        <title>A functionally conserved STORR gene fusion in Papaver species that diverged 16.8 million years ago.</title>
        <authorList>
            <person name="Catania T."/>
        </authorList>
    </citation>
    <scope>NUCLEOTIDE SEQUENCE</scope>
    <source>
        <strain evidence="3">S-191538</strain>
    </source>
</reference>
<dbReference type="PANTHER" id="PTHR10353">
    <property type="entry name" value="GLYCOSYL HYDROLASE"/>
    <property type="match status" value="1"/>
</dbReference>
<keyword evidence="4" id="KW-1185">Reference proteome</keyword>
<proteinExistence type="inferred from homology"/>
<dbReference type="InterPro" id="IPR001360">
    <property type="entry name" value="Glyco_hydro_1"/>
</dbReference>
<gene>
    <name evidence="3" type="ORF">MKW94_002532</name>
</gene>
<accession>A0AA41VAR0</accession>
<dbReference type="PRINTS" id="PR00131">
    <property type="entry name" value="GLHYDRLASE1"/>
</dbReference>
<dbReference type="AlphaFoldDB" id="A0AA41VAR0"/>
<name>A0AA41VAR0_PAPNU</name>
<dbReference type="SUPFAM" id="SSF51445">
    <property type="entry name" value="(Trans)glycosidases"/>
    <property type="match status" value="1"/>
</dbReference>
<dbReference type="Proteomes" id="UP001177140">
    <property type="component" value="Unassembled WGS sequence"/>
</dbReference>
<evidence type="ECO:0000313" key="3">
    <source>
        <dbReference type="EMBL" id="MCL7037744.1"/>
    </source>
</evidence>
<protein>
    <recommendedName>
        <fullName evidence="5">Beta-glucosidase</fullName>
    </recommendedName>
</protein>
<dbReference type="GO" id="GO:0008422">
    <property type="term" value="F:beta-glucosidase activity"/>
    <property type="evidence" value="ECO:0007669"/>
    <property type="project" value="TreeGrafter"/>
</dbReference>
<organism evidence="3 4">
    <name type="scientific">Papaver nudicaule</name>
    <name type="common">Iceland poppy</name>
    <dbReference type="NCBI Taxonomy" id="74823"/>
    <lineage>
        <taxon>Eukaryota</taxon>
        <taxon>Viridiplantae</taxon>
        <taxon>Streptophyta</taxon>
        <taxon>Embryophyta</taxon>
        <taxon>Tracheophyta</taxon>
        <taxon>Spermatophyta</taxon>
        <taxon>Magnoliopsida</taxon>
        <taxon>Ranunculales</taxon>
        <taxon>Papaveraceae</taxon>
        <taxon>Papaveroideae</taxon>
        <taxon>Papaver</taxon>
    </lineage>
</organism>
<evidence type="ECO:0000256" key="1">
    <source>
        <dbReference type="ARBA" id="ARBA00010838"/>
    </source>
</evidence>
<comment type="similarity">
    <text evidence="1 2">Belongs to the glycosyl hydrolase 1 family.</text>
</comment>
<dbReference type="PANTHER" id="PTHR10353:SF29">
    <property type="entry name" value="BETA-GLUCOSIDASE 11"/>
    <property type="match status" value="1"/>
</dbReference>
<comment type="caution">
    <text evidence="3">The sequence shown here is derived from an EMBL/GenBank/DDBJ whole genome shotgun (WGS) entry which is preliminary data.</text>
</comment>
<dbReference type="InterPro" id="IPR017853">
    <property type="entry name" value="GH"/>
</dbReference>
<dbReference type="GO" id="GO:0005975">
    <property type="term" value="P:carbohydrate metabolic process"/>
    <property type="evidence" value="ECO:0007669"/>
    <property type="project" value="InterPro"/>
</dbReference>
<dbReference type="EMBL" id="JAJJMA010182748">
    <property type="protein sequence ID" value="MCL7037744.1"/>
    <property type="molecule type" value="Genomic_DNA"/>
</dbReference>
<evidence type="ECO:0008006" key="5">
    <source>
        <dbReference type="Google" id="ProtNLM"/>
    </source>
</evidence>
<dbReference type="Pfam" id="PF00232">
    <property type="entry name" value="Glyco_hydro_1"/>
    <property type="match status" value="1"/>
</dbReference>
<sequence>MYPAFDALFDQRKCITYYCSTGQRLLAAPRDKSVNDTSRVNYLKGYIGGLLDALRNGSNTKGYFTWCFLDSFELLDGYTSNFGLYYVDLINDPDLKRYPKLSARWYSNFLKGGDLRTDEISLFSQ</sequence>
<evidence type="ECO:0000313" key="4">
    <source>
        <dbReference type="Proteomes" id="UP001177140"/>
    </source>
</evidence>